<organism evidence="2 3">
    <name type="scientific">Rotaria magnacalcarata</name>
    <dbReference type="NCBI Taxonomy" id="392030"/>
    <lineage>
        <taxon>Eukaryota</taxon>
        <taxon>Metazoa</taxon>
        <taxon>Spiralia</taxon>
        <taxon>Gnathifera</taxon>
        <taxon>Rotifera</taxon>
        <taxon>Eurotatoria</taxon>
        <taxon>Bdelloidea</taxon>
        <taxon>Philodinida</taxon>
        <taxon>Philodinidae</taxon>
        <taxon>Rotaria</taxon>
    </lineage>
</organism>
<comment type="caution">
    <text evidence="2">The sequence shown here is derived from an EMBL/GenBank/DDBJ whole genome shotgun (WGS) entry which is preliminary data.</text>
</comment>
<gene>
    <name evidence="1" type="ORF">SMN809_LOCUS85562</name>
    <name evidence="2" type="ORF">SMN809_LOCUS85569</name>
</gene>
<reference evidence="2" key="1">
    <citation type="submission" date="2021-02" db="EMBL/GenBank/DDBJ databases">
        <authorList>
            <person name="Nowell W R."/>
        </authorList>
    </citation>
    <scope>NUCLEOTIDE SEQUENCE</scope>
</reference>
<accession>A0A8S3KDR3</accession>
<protein>
    <submittedName>
        <fullName evidence="2">Uncharacterized protein</fullName>
    </submittedName>
</protein>
<evidence type="ECO:0000313" key="1">
    <source>
        <dbReference type="EMBL" id="CAF5228030.1"/>
    </source>
</evidence>
<evidence type="ECO:0000313" key="2">
    <source>
        <dbReference type="EMBL" id="CAF5228050.1"/>
    </source>
</evidence>
<dbReference type="EMBL" id="CAJOBI010365575">
    <property type="protein sequence ID" value="CAF5228030.1"/>
    <property type="molecule type" value="Genomic_DNA"/>
</dbReference>
<name>A0A8S3KDR3_9BILA</name>
<sequence length="13" mass="1429">MNSSFEDSANART</sequence>
<dbReference type="Proteomes" id="UP000676336">
    <property type="component" value="Unassembled WGS sequence"/>
</dbReference>
<feature type="non-terminal residue" evidence="2">
    <location>
        <position position="13"/>
    </location>
</feature>
<proteinExistence type="predicted"/>
<dbReference type="EMBL" id="CAJOBI010365647">
    <property type="protein sequence ID" value="CAF5228050.1"/>
    <property type="molecule type" value="Genomic_DNA"/>
</dbReference>
<evidence type="ECO:0000313" key="3">
    <source>
        <dbReference type="Proteomes" id="UP000676336"/>
    </source>
</evidence>